<dbReference type="GO" id="GO:0000253">
    <property type="term" value="F:3-beta-hydroxysteroid 3-dehydrogenase (NADP+) activity"/>
    <property type="evidence" value="ECO:0007669"/>
    <property type="project" value="TreeGrafter"/>
</dbReference>
<dbReference type="PANTHER" id="PTHR43647:SF1">
    <property type="entry name" value="3-KETO-STEROID REDUCTASE ERG27"/>
    <property type="match status" value="1"/>
</dbReference>
<evidence type="ECO:0000313" key="9">
    <source>
        <dbReference type="Proteomes" id="UP000799539"/>
    </source>
</evidence>
<evidence type="ECO:0000256" key="5">
    <source>
        <dbReference type="ARBA" id="ARBA00023098"/>
    </source>
</evidence>
<evidence type="ECO:0000256" key="7">
    <source>
        <dbReference type="SAM" id="MobiDB-lite"/>
    </source>
</evidence>
<evidence type="ECO:0000313" key="8">
    <source>
        <dbReference type="EMBL" id="KAF2214125.1"/>
    </source>
</evidence>
<keyword evidence="1" id="KW-0444">Lipid biosynthesis</keyword>
<feature type="compositionally biased region" description="Acidic residues" evidence="7">
    <location>
        <begin position="193"/>
        <end position="204"/>
    </location>
</feature>
<evidence type="ECO:0000256" key="6">
    <source>
        <dbReference type="ARBA" id="ARBA00023593"/>
    </source>
</evidence>
<dbReference type="Gene3D" id="3.40.50.720">
    <property type="entry name" value="NAD(P)-binding Rossmann-like Domain"/>
    <property type="match status" value="1"/>
</dbReference>
<feature type="region of interest" description="Disordered" evidence="7">
    <location>
        <begin position="287"/>
        <end position="317"/>
    </location>
</feature>
<dbReference type="GO" id="GO:0005811">
    <property type="term" value="C:lipid droplet"/>
    <property type="evidence" value="ECO:0007669"/>
    <property type="project" value="TreeGrafter"/>
</dbReference>
<dbReference type="SUPFAM" id="SSF51735">
    <property type="entry name" value="NAD(P)-binding Rossmann-fold domains"/>
    <property type="match status" value="1"/>
</dbReference>
<evidence type="ECO:0008006" key="10">
    <source>
        <dbReference type="Google" id="ProtNLM"/>
    </source>
</evidence>
<keyword evidence="5" id="KW-0443">Lipid metabolism</keyword>
<keyword evidence="3" id="KW-0752">Steroid biosynthesis</keyword>
<evidence type="ECO:0000256" key="3">
    <source>
        <dbReference type="ARBA" id="ARBA00022955"/>
    </source>
</evidence>
<dbReference type="PANTHER" id="PTHR43647">
    <property type="entry name" value="DEHYDROGENASE"/>
    <property type="match status" value="1"/>
</dbReference>
<dbReference type="InterPro" id="IPR051593">
    <property type="entry name" value="Ergosterol_Biosynth_ERG27"/>
</dbReference>
<dbReference type="GO" id="GO:0006696">
    <property type="term" value="P:ergosterol biosynthetic process"/>
    <property type="evidence" value="ECO:0007669"/>
    <property type="project" value="TreeGrafter"/>
</dbReference>
<dbReference type="OrthoDB" id="9989144at2759"/>
<feature type="compositionally biased region" description="Low complexity" evidence="7">
    <location>
        <begin position="289"/>
        <end position="300"/>
    </location>
</feature>
<evidence type="ECO:0000256" key="4">
    <source>
        <dbReference type="ARBA" id="ARBA00023002"/>
    </source>
</evidence>
<dbReference type="Proteomes" id="UP000799539">
    <property type="component" value="Unassembled WGS sequence"/>
</dbReference>
<proteinExistence type="inferred from homology"/>
<evidence type="ECO:0000256" key="1">
    <source>
        <dbReference type="ARBA" id="ARBA00022516"/>
    </source>
</evidence>
<dbReference type="AlphaFoldDB" id="A0A6A6FL02"/>
<sequence length="471" mass="52060">METLSQEQQHATGNDSSTTFRVLVTGANSGLGFAICCRLMDEFLYTRPQTQTLHLLFSTRDAKKCEITTRRLHAHLQSTLRKANGNTLGMSVVLESRVRIEGVLVDLTLLGSVKGLAEGLLRRRRSGEGGEGMKLDAVVWNAGVAGWKGIDWFGAVWNVLVGLKQAVTFPDYMVCDVGKRAGRQVNGGKGGGEDEEEEEEEDEPVLGEVFTANVFGHYMLTHWLSPLLDRNSRIIWVSSTGAVHDAFNVDDIQGLKSLVAYESSKRLTELLALTAELPSTRPYTHNFFSSSSSSSTTTSSQGRVDEQQQQQQQQPRMLVTHPGVVATSISGLHWFLSIFMTMAFYLARILGSPWHAIDPYKGAVSMVFAILSPQIVEVEGREGKGKWGSAANVKGDERVARTLVDGWGYCGRPGVVPPGSATTGLYAKRKEMTKESREEFEEVGRQVWKEMEAMRVDWENRLGPLDVKSNR</sequence>
<dbReference type="InterPro" id="IPR036291">
    <property type="entry name" value="NAD(P)-bd_dom_sf"/>
</dbReference>
<organism evidence="8 9">
    <name type="scientific">Cercospora zeae-maydis SCOH1-5</name>
    <dbReference type="NCBI Taxonomy" id="717836"/>
    <lineage>
        <taxon>Eukaryota</taxon>
        <taxon>Fungi</taxon>
        <taxon>Dikarya</taxon>
        <taxon>Ascomycota</taxon>
        <taxon>Pezizomycotina</taxon>
        <taxon>Dothideomycetes</taxon>
        <taxon>Dothideomycetidae</taxon>
        <taxon>Mycosphaerellales</taxon>
        <taxon>Mycosphaerellaceae</taxon>
        <taxon>Cercospora</taxon>
    </lineage>
</organism>
<dbReference type="GO" id="GO:0005741">
    <property type="term" value="C:mitochondrial outer membrane"/>
    <property type="evidence" value="ECO:0007669"/>
    <property type="project" value="TreeGrafter"/>
</dbReference>
<keyword evidence="9" id="KW-1185">Reference proteome</keyword>
<evidence type="ECO:0000256" key="2">
    <source>
        <dbReference type="ARBA" id="ARBA00022857"/>
    </source>
</evidence>
<protein>
    <recommendedName>
        <fullName evidence="10">3-keto-steroid reductase</fullName>
    </recommendedName>
</protein>
<dbReference type="EMBL" id="ML992669">
    <property type="protein sequence ID" value="KAF2214125.1"/>
    <property type="molecule type" value="Genomic_DNA"/>
</dbReference>
<keyword evidence="4" id="KW-0560">Oxidoreductase</keyword>
<feature type="region of interest" description="Disordered" evidence="7">
    <location>
        <begin position="184"/>
        <end position="204"/>
    </location>
</feature>
<reference evidence="8" key="1">
    <citation type="journal article" date="2020" name="Stud. Mycol.">
        <title>101 Dothideomycetes genomes: a test case for predicting lifestyles and emergence of pathogens.</title>
        <authorList>
            <person name="Haridas S."/>
            <person name="Albert R."/>
            <person name="Binder M."/>
            <person name="Bloem J."/>
            <person name="Labutti K."/>
            <person name="Salamov A."/>
            <person name="Andreopoulos B."/>
            <person name="Baker S."/>
            <person name="Barry K."/>
            <person name="Bills G."/>
            <person name="Bluhm B."/>
            <person name="Cannon C."/>
            <person name="Castanera R."/>
            <person name="Culley D."/>
            <person name="Daum C."/>
            <person name="Ezra D."/>
            <person name="Gonzalez J."/>
            <person name="Henrissat B."/>
            <person name="Kuo A."/>
            <person name="Liang C."/>
            <person name="Lipzen A."/>
            <person name="Lutzoni F."/>
            <person name="Magnuson J."/>
            <person name="Mondo S."/>
            <person name="Nolan M."/>
            <person name="Ohm R."/>
            <person name="Pangilinan J."/>
            <person name="Park H.-J."/>
            <person name="Ramirez L."/>
            <person name="Alfaro M."/>
            <person name="Sun H."/>
            <person name="Tritt A."/>
            <person name="Yoshinaga Y."/>
            <person name="Zwiers L.-H."/>
            <person name="Turgeon B."/>
            <person name="Goodwin S."/>
            <person name="Spatafora J."/>
            <person name="Crous P."/>
            <person name="Grigoriev I."/>
        </authorList>
    </citation>
    <scope>NUCLEOTIDE SEQUENCE</scope>
    <source>
        <strain evidence="8">SCOH1-5</strain>
    </source>
</reference>
<accession>A0A6A6FL02</accession>
<comment type="similarity">
    <text evidence="6">Belongs to the short-chain dehydrogenases/reductases (SDR) family. ERG27 subfamily.</text>
</comment>
<gene>
    <name evidence="8" type="ORF">CERZMDRAFT_111051</name>
</gene>
<dbReference type="GO" id="GO:0005789">
    <property type="term" value="C:endoplasmic reticulum membrane"/>
    <property type="evidence" value="ECO:0007669"/>
    <property type="project" value="TreeGrafter"/>
</dbReference>
<keyword evidence="2" id="KW-0521">NADP</keyword>
<name>A0A6A6FL02_9PEZI</name>